<dbReference type="AlphaFoldDB" id="A0A841DSE6"/>
<protein>
    <submittedName>
        <fullName evidence="1">Uncharacterized protein</fullName>
    </submittedName>
</protein>
<reference evidence="1 2" key="1">
    <citation type="submission" date="2020-08" db="EMBL/GenBank/DDBJ databases">
        <title>Sequencing the genomes of 1000 actinobacteria strains.</title>
        <authorList>
            <person name="Klenk H.-P."/>
        </authorList>
    </citation>
    <scope>NUCLEOTIDE SEQUENCE [LARGE SCALE GENOMIC DNA]</scope>
    <source>
        <strain evidence="1 2">DSM 17294</strain>
    </source>
</reference>
<sequence>MNIIHLSPVVGDEPTAAELAAIDREMPLIQADMELQAAETALDSAGPESLELARRRVRRAEQRVQKISRELANRNQGTEVVA</sequence>
<evidence type="ECO:0000313" key="1">
    <source>
        <dbReference type="EMBL" id="MBB5981512.1"/>
    </source>
</evidence>
<dbReference type="Proteomes" id="UP000558997">
    <property type="component" value="Unassembled WGS sequence"/>
</dbReference>
<name>A0A841DSE6_9ACTN</name>
<organism evidence="1 2">
    <name type="scientific">Kribbella solani</name>
    <dbReference type="NCBI Taxonomy" id="236067"/>
    <lineage>
        <taxon>Bacteria</taxon>
        <taxon>Bacillati</taxon>
        <taxon>Actinomycetota</taxon>
        <taxon>Actinomycetes</taxon>
        <taxon>Propionibacteriales</taxon>
        <taxon>Kribbellaceae</taxon>
        <taxon>Kribbella</taxon>
    </lineage>
</organism>
<dbReference type="RefSeq" id="WP_184838037.1">
    <property type="nucleotide sequence ID" value="NZ_JACHNF010000001.1"/>
</dbReference>
<keyword evidence="2" id="KW-1185">Reference proteome</keyword>
<proteinExistence type="predicted"/>
<evidence type="ECO:0000313" key="2">
    <source>
        <dbReference type="Proteomes" id="UP000558997"/>
    </source>
</evidence>
<dbReference type="Pfam" id="PF19801">
    <property type="entry name" value="DUF6284"/>
    <property type="match status" value="1"/>
</dbReference>
<dbReference type="InterPro" id="IPR046251">
    <property type="entry name" value="DUF6284"/>
</dbReference>
<accession>A0A841DSE6</accession>
<gene>
    <name evidence="1" type="ORF">HDA44_004853</name>
</gene>
<comment type="caution">
    <text evidence="1">The sequence shown here is derived from an EMBL/GenBank/DDBJ whole genome shotgun (WGS) entry which is preliminary data.</text>
</comment>
<dbReference type="EMBL" id="JACHNF010000001">
    <property type="protein sequence ID" value="MBB5981512.1"/>
    <property type="molecule type" value="Genomic_DNA"/>
</dbReference>